<proteinExistence type="predicted"/>
<keyword evidence="3" id="KW-0808">Transferase</keyword>
<dbReference type="InterPro" id="IPR029063">
    <property type="entry name" value="SAM-dependent_MTases_sf"/>
</dbReference>
<dbReference type="SUPFAM" id="SSF53335">
    <property type="entry name" value="S-adenosyl-L-methionine-dependent methyltransferases"/>
    <property type="match status" value="1"/>
</dbReference>
<reference evidence="8" key="1">
    <citation type="journal article" date="2019" name="Int. J. Syst. Evol. Microbiol.">
        <title>The Global Catalogue of Microorganisms (GCM) 10K type strain sequencing project: providing services to taxonomists for standard genome sequencing and annotation.</title>
        <authorList>
            <consortium name="The Broad Institute Genomics Platform"/>
            <consortium name="The Broad Institute Genome Sequencing Center for Infectious Disease"/>
            <person name="Wu L."/>
            <person name="Ma J."/>
        </authorList>
    </citation>
    <scope>NUCLEOTIDE SEQUENCE [LARGE SCALE GENOMIC DNA]</scope>
    <source>
        <strain evidence="8">KCTC 52438</strain>
    </source>
</reference>
<name>A0ABV7HIM7_9GAMM</name>
<comment type="caution">
    <text evidence="7">The sequence shown here is derived from an EMBL/GenBank/DDBJ whole genome shotgun (WGS) entry which is preliminary data.</text>
</comment>
<comment type="pathway">
    <text evidence="1">Lipid metabolism.</text>
</comment>
<gene>
    <name evidence="7" type="ORF">ACFOEK_15820</name>
</gene>
<feature type="domain" description="Methyltransferase" evidence="6">
    <location>
        <begin position="79"/>
        <end position="174"/>
    </location>
</feature>
<dbReference type="PANTHER" id="PTHR44307">
    <property type="entry name" value="PHOSPHOETHANOLAMINE METHYLTRANSFERASE"/>
    <property type="match status" value="1"/>
</dbReference>
<evidence type="ECO:0000256" key="5">
    <source>
        <dbReference type="ARBA" id="ARBA00047622"/>
    </source>
</evidence>
<evidence type="ECO:0000256" key="4">
    <source>
        <dbReference type="ARBA" id="ARBA00025707"/>
    </source>
</evidence>
<sequence>MNTTMFLFGFLSALASIFVWRAFQLKRFDLSDELLNLKPDDHHWGNLGYWENTQDYGEACRQLAMKVGDQAALDQTSDILDVGFGCGDQLILWHQHYRVKTISGVNTSQAQVGLAQKKLRFEGINAFLHHYDHRAINNQADRNFSHVLSVDAAYFFDERDQWFKQVHRVLKPEGKLVVTDLVIPHPPSDLLQEFIMRSLLWLCGIPKDNVITLDAYKQQLTEAGFATVSEADISDAVMDGFAHWLPTYRQQFEGVGSLPIWQKYQATAKILSWLRKHDLLRCYLICAQR</sequence>
<accession>A0ABV7HIM7</accession>
<keyword evidence="8" id="KW-1185">Reference proteome</keyword>
<evidence type="ECO:0000259" key="6">
    <source>
        <dbReference type="Pfam" id="PF13649"/>
    </source>
</evidence>
<evidence type="ECO:0000313" key="7">
    <source>
        <dbReference type="EMBL" id="MFC3152503.1"/>
    </source>
</evidence>
<comment type="catalytic activity">
    <reaction evidence="5">
        <text>phosphoethanolamine + S-adenosyl-L-methionine = N-methylethanolamine phosphate + S-adenosyl-L-homocysteine + H(+)</text>
        <dbReference type="Rhea" id="RHEA:20365"/>
        <dbReference type="ChEBI" id="CHEBI:15378"/>
        <dbReference type="ChEBI" id="CHEBI:57781"/>
        <dbReference type="ChEBI" id="CHEBI:57856"/>
        <dbReference type="ChEBI" id="CHEBI:58190"/>
        <dbReference type="ChEBI" id="CHEBI:59789"/>
        <dbReference type="EC" id="2.1.1.103"/>
    </reaction>
    <physiologicalReaction direction="left-to-right" evidence="5">
        <dbReference type="Rhea" id="RHEA:20366"/>
    </physiologicalReaction>
</comment>
<dbReference type="Proteomes" id="UP001595476">
    <property type="component" value="Unassembled WGS sequence"/>
</dbReference>
<protein>
    <submittedName>
        <fullName evidence="7">Methyltransferase domain-containing protein</fullName>
    </submittedName>
</protein>
<keyword evidence="2 7" id="KW-0489">Methyltransferase</keyword>
<dbReference type="EMBL" id="JBHRSZ010000007">
    <property type="protein sequence ID" value="MFC3152503.1"/>
    <property type="molecule type" value="Genomic_DNA"/>
</dbReference>
<dbReference type="Pfam" id="PF13649">
    <property type="entry name" value="Methyltransf_25"/>
    <property type="match status" value="1"/>
</dbReference>
<comment type="pathway">
    <text evidence="4">Phospholipid metabolism.</text>
</comment>
<dbReference type="PANTHER" id="PTHR44307:SF2">
    <property type="entry name" value="PHOSPHOETHANOLAMINE METHYLTRANSFERASE ISOFORM X1"/>
    <property type="match status" value="1"/>
</dbReference>
<dbReference type="GO" id="GO:0008168">
    <property type="term" value="F:methyltransferase activity"/>
    <property type="evidence" value="ECO:0007669"/>
    <property type="project" value="UniProtKB-KW"/>
</dbReference>
<dbReference type="Gene3D" id="3.40.50.150">
    <property type="entry name" value="Vaccinia Virus protein VP39"/>
    <property type="match status" value="1"/>
</dbReference>
<organism evidence="7 8">
    <name type="scientific">Litoribrevibacter euphylliae</name>
    <dbReference type="NCBI Taxonomy" id="1834034"/>
    <lineage>
        <taxon>Bacteria</taxon>
        <taxon>Pseudomonadati</taxon>
        <taxon>Pseudomonadota</taxon>
        <taxon>Gammaproteobacteria</taxon>
        <taxon>Oceanospirillales</taxon>
        <taxon>Oceanospirillaceae</taxon>
        <taxon>Litoribrevibacter</taxon>
    </lineage>
</organism>
<dbReference type="InterPro" id="IPR041698">
    <property type="entry name" value="Methyltransf_25"/>
</dbReference>
<dbReference type="GO" id="GO:0032259">
    <property type="term" value="P:methylation"/>
    <property type="evidence" value="ECO:0007669"/>
    <property type="project" value="UniProtKB-KW"/>
</dbReference>
<evidence type="ECO:0000256" key="2">
    <source>
        <dbReference type="ARBA" id="ARBA00022603"/>
    </source>
</evidence>
<evidence type="ECO:0000256" key="3">
    <source>
        <dbReference type="ARBA" id="ARBA00022679"/>
    </source>
</evidence>
<evidence type="ECO:0000256" key="1">
    <source>
        <dbReference type="ARBA" id="ARBA00005189"/>
    </source>
</evidence>
<dbReference type="CDD" id="cd02440">
    <property type="entry name" value="AdoMet_MTases"/>
    <property type="match status" value="1"/>
</dbReference>
<evidence type="ECO:0000313" key="8">
    <source>
        <dbReference type="Proteomes" id="UP001595476"/>
    </source>
</evidence>